<sequence>MKLKRQLQIILNKHNGYEGILSQLTSPYALYQKLSPGSPYRSEDMGGGVNPEYTESCVQIAVKLYESIAFKEDLIVVYEDRYSEGNLEEVAFVESCLISREASELATFLWKCRPEEGDCTAAGDLKEGNYTCTRRLYGVKGIDTKRLFREIIMSDIGGSYELASKVFIIDMESACIFHLYDDRGAVISAPEGNILSGIGTEHDDVPEAEYIFSVHSGHFHWLKADGDDPEDLCLHGLVSVGIGAEKFSYPCTVSAAALQMLKTLTENHEPTYFGGKMLPCCGHTLYANDKLDEVDITGCENGIDWAVRHEGERIRLITASGRETLVGFVLYRRVICKFADAVEYFYKKASPKQIPQENGLDRDGYMAFWQEWHRRR</sequence>
<name>A0A0P8W1T7_9CLOT</name>
<feature type="domain" description="DUF3885" evidence="1">
    <location>
        <begin position="37"/>
        <end position="204"/>
    </location>
</feature>
<dbReference type="STRING" id="36849.OXPF_42550"/>
<organism evidence="2 3">
    <name type="scientific">Oxobacter pfennigii</name>
    <dbReference type="NCBI Taxonomy" id="36849"/>
    <lineage>
        <taxon>Bacteria</taxon>
        <taxon>Bacillati</taxon>
        <taxon>Bacillota</taxon>
        <taxon>Clostridia</taxon>
        <taxon>Eubacteriales</taxon>
        <taxon>Clostridiaceae</taxon>
        <taxon>Oxobacter</taxon>
    </lineage>
</organism>
<dbReference type="AlphaFoldDB" id="A0A0P8W1T7"/>
<proteinExistence type="predicted"/>
<protein>
    <recommendedName>
        <fullName evidence="1">DUF3885 domain-containing protein</fullName>
    </recommendedName>
</protein>
<comment type="caution">
    <text evidence="2">The sequence shown here is derived from an EMBL/GenBank/DDBJ whole genome shotgun (WGS) entry which is preliminary data.</text>
</comment>
<reference evidence="2 3" key="1">
    <citation type="submission" date="2015-09" db="EMBL/GenBank/DDBJ databases">
        <title>Genome sequence of Oxobacter pfennigii DSM 3222.</title>
        <authorList>
            <person name="Poehlein A."/>
            <person name="Bengelsdorf F.R."/>
            <person name="Schiel-Bengelsdorf B."/>
            <person name="Duerre P."/>
            <person name="Daniel R."/>
        </authorList>
    </citation>
    <scope>NUCLEOTIDE SEQUENCE [LARGE SCALE GENOMIC DNA]</scope>
    <source>
        <strain evidence="2 3">DSM 3222</strain>
    </source>
</reference>
<evidence type="ECO:0000313" key="3">
    <source>
        <dbReference type="Proteomes" id="UP000050326"/>
    </source>
</evidence>
<dbReference type="Pfam" id="PF13021">
    <property type="entry name" value="DUF3885"/>
    <property type="match status" value="1"/>
</dbReference>
<evidence type="ECO:0000313" key="2">
    <source>
        <dbReference type="EMBL" id="KPU42470.1"/>
    </source>
</evidence>
<evidence type="ECO:0000259" key="1">
    <source>
        <dbReference type="Pfam" id="PF13021"/>
    </source>
</evidence>
<dbReference type="EMBL" id="LKET01000068">
    <property type="protein sequence ID" value="KPU42470.1"/>
    <property type="molecule type" value="Genomic_DNA"/>
</dbReference>
<keyword evidence="3" id="KW-1185">Reference proteome</keyword>
<gene>
    <name evidence="2" type="ORF">OXPF_42550</name>
</gene>
<dbReference type="InterPro" id="IPR024976">
    <property type="entry name" value="DUF3885"/>
</dbReference>
<dbReference type="PATRIC" id="fig|36849.3.peg.4496"/>
<accession>A0A0P8W1T7</accession>
<dbReference type="Proteomes" id="UP000050326">
    <property type="component" value="Unassembled WGS sequence"/>
</dbReference>
<dbReference type="RefSeq" id="WP_054877177.1">
    <property type="nucleotide sequence ID" value="NZ_LKET01000068.1"/>
</dbReference>